<accession>A0A1G2CFX5</accession>
<evidence type="ECO:0000259" key="1">
    <source>
        <dbReference type="PROSITE" id="PS51462"/>
    </source>
</evidence>
<dbReference type="SUPFAM" id="SSF55811">
    <property type="entry name" value="Nudix"/>
    <property type="match status" value="1"/>
</dbReference>
<dbReference type="PROSITE" id="PS51462">
    <property type="entry name" value="NUDIX"/>
    <property type="match status" value="1"/>
</dbReference>
<organism evidence="2 3">
    <name type="scientific">Candidatus Liptonbacteria bacterium RIFCSPLOWO2_01_FULL_52_25</name>
    <dbReference type="NCBI Taxonomy" id="1798650"/>
    <lineage>
        <taxon>Bacteria</taxon>
        <taxon>Candidatus Liptoniibacteriota</taxon>
    </lineage>
</organism>
<dbReference type="EMBL" id="MHLA01000007">
    <property type="protein sequence ID" value="OGZ00102.1"/>
    <property type="molecule type" value="Genomic_DNA"/>
</dbReference>
<sequence>MRGVGTRILDRTTYAKYNAPSASTEGENLAKHTVSGVMFDEKLEEVLLICEPSKIPGGTEEKLFWQLPGGKCCHTKEKSEGCCPESKEETLVRKYFEETGYRPIAYELVDSQLRKNRENKSRYVKYLFLVKKIEGFPLERQVSNQEGPQWFLLGALPRNLYSSHRDYIKMAEIYLLDSATRFYGKQH</sequence>
<protein>
    <recommendedName>
        <fullName evidence="1">Nudix hydrolase domain-containing protein</fullName>
    </recommendedName>
</protein>
<name>A0A1G2CFX5_9BACT</name>
<gene>
    <name evidence="2" type="ORF">A2945_00185</name>
</gene>
<dbReference type="Gene3D" id="3.90.79.10">
    <property type="entry name" value="Nucleoside Triphosphate Pyrophosphohydrolase"/>
    <property type="match status" value="1"/>
</dbReference>
<feature type="domain" description="Nudix hydrolase" evidence="1">
    <location>
        <begin position="29"/>
        <end position="174"/>
    </location>
</feature>
<proteinExistence type="predicted"/>
<dbReference type="InterPro" id="IPR000086">
    <property type="entry name" value="NUDIX_hydrolase_dom"/>
</dbReference>
<dbReference type="Pfam" id="PF00293">
    <property type="entry name" value="NUDIX"/>
    <property type="match status" value="1"/>
</dbReference>
<dbReference type="AlphaFoldDB" id="A0A1G2CFX5"/>
<dbReference type="Proteomes" id="UP000178880">
    <property type="component" value="Unassembled WGS sequence"/>
</dbReference>
<evidence type="ECO:0000313" key="3">
    <source>
        <dbReference type="Proteomes" id="UP000178880"/>
    </source>
</evidence>
<comment type="caution">
    <text evidence="2">The sequence shown here is derived from an EMBL/GenBank/DDBJ whole genome shotgun (WGS) entry which is preliminary data.</text>
</comment>
<dbReference type="InterPro" id="IPR015797">
    <property type="entry name" value="NUDIX_hydrolase-like_dom_sf"/>
</dbReference>
<evidence type="ECO:0000313" key="2">
    <source>
        <dbReference type="EMBL" id="OGZ00102.1"/>
    </source>
</evidence>
<dbReference type="CDD" id="cd02883">
    <property type="entry name" value="NUDIX_Hydrolase"/>
    <property type="match status" value="1"/>
</dbReference>
<reference evidence="2 3" key="1">
    <citation type="journal article" date="2016" name="Nat. Commun.">
        <title>Thousands of microbial genomes shed light on interconnected biogeochemical processes in an aquifer system.</title>
        <authorList>
            <person name="Anantharaman K."/>
            <person name="Brown C.T."/>
            <person name="Hug L.A."/>
            <person name="Sharon I."/>
            <person name="Castelle C.J."/>
            <person name="Probst A.J."/>
            <person name="Thomas B.C."/>
            <person name="Singh A."/>
            <person name="Wilkins M.J."/>
            <person name="Karaoz U."/>
            <person name="Brodie E.L."/>
            <person name="Williams K.H."/>
            <person name="Hubbard S.S."/>
            <person name="Banfield J.F."/>
        </authorList>
    </citation>
    <scope>NUCLEOTIDE SEQUENCE [LARGE SCALE GENOMIC DNA]</scope>
</reference>